<organism evidence="2 3">
    <name type="scientific">Yoonia rosea</name>
    <dbReference type="NCBI Taxonomy" id="287098"/>
    <lineage>
        <taxon>Bacteria</taxon>
        <taxon>Pseudomonadati</taxon>
        <taxon>Pseudomonadota</taxon>
        <taxon>Alphaproteobacteria</taxon>
        <taxon>Rhodobacterales</taxon>
        <taxon>Paracoccaceae</taxon>
        <taxon>Yoonia</taxon>
    </lineage>
</organism>
<dbReference type="InterPro" id="IPR008030">
    <property type="entry name" value="NmrA-like"/>
</dbReference>
<dbReference type="InterPro" id="IPR052718">
    <property type="entry name" value="NmrA-type_oxidoreductase"/>
</dbReference>
<evidence type="ECO:0000259" key="1">
    <source>
        <dbReference type="Pfam" id="PF05368"/>
    </source>
</evidence>
<dbReference type="PANTHER" id="PTHR47129:SF1">
    <property type="entry name" value="NMRA-LIKE DOMAIN-CONTAINING PROTEIN"/>
    <property type="match status" value="1"/>
</dbReference>
<protein>
    <submittedName>
        <fullName evidence="2">NAD(P)H dehydrogenase (Quinone)</fullName>
    </submittedName>
</protein>
<evidence type="ECO:0000313" key="2">
    <source>
        <dbReference type="EMBL" id="SIT84929.1"/>
    </source>
</evidence>
<evidence type="ECO:0000313" key="3">
    <source>
        <dbReference type="Proteomes" id="UP000186997"/>
    </source>
</evidence>
<dbReference type="InterPro" id="IPR036291">
    <property type="entry name" value="NAD(P)-bd_dom_sf"/>
</dbReference>
<dbReference type="AlphaFoldDB" id="A0A1R3X2J6"/>
<dbReference type="STRING" id="287098.SAMN05421665_1953"/>
<gene>
    <name evidence="2" type="ORF">SAMN05421665_1953</name>
</gene>
<dbReference type="RefSeq" id="WP_076659365.1">
    <property type="nucleotide sequence ID" value="NZ_FTPR01000001.1"/>
</dbReference>
<dbReference type="Pfam" id="PF05368">
    <property type="entry name" value="NmrA"/>
    <property type="match status" value="1"/>
</dbReference>
<proteinExistence type="predicted"/>
<dbReference type="Gene3D" id="3.90.25.10">
    <property type="entry name" value="UDP-galactose 4-epimerase, domain 1"/>
    <property type="match status" value="1"/>
</dbReference>
<name>A0A1R3X2J6_9RHOB</name>
<dbReference type="SUPFAM" id="SSF51735">
    <property type="entry name" value="NAD(P)-binding Rossmann-fold domains"/>
    <property type="match status" value="1"/>
</dbReference>
<keyword evidence="3" id="KW-1185">Reference proteome</keyword>
<dbReference type="PANTHER" id="PTHR47129">
    <property type="entry name" value="QUINONE OXIDOREDUCTASE 2"/>
    <property type="match status" value="1"/>
</dbReference>
<dbReference type="EMBL" id="FTPR01000001">
    <property type="protein sequence ID" value="SIT84929.1"/>
    <property type="molecule type" value="Genomic_DNA"/>
</dbReference>
<dbReference type="OrthoDB" id="7771794at2"/>
<dbReference type="Gene3D" id="3.40.50.720">
    <property type="entry name" value="NAD(P)-binding Rossmann-like Domain"/>
    <property type="match status" value="1"/>
</dbReference>
<accession>A0A1R3X2J6</accession>
<sequence length="285" mass="30074">MSKLLITGASGQFGQLTIRALTQKTEPANIIALVRTDDQAAKFAERGIATRRGDYNDQASLEAAFEGIDRMLFVSGSDLMNRMPQHKAIVAAAKAADVSYIAYTSLLDAADSELALAADHKATEALIADSGIAYTFLRNGWYSENMLMSLEQDLNMGQHFGAAADGKFSFAARADLAEAAAIALLGGYDGQTLELAGDEALTMAAYCPILSDVAGTTVTYVDMPAQAYQQALQGAGLPPELAGFLASTDAQAANGALYDNSQTLSKMLGRPTVTMANVLRNALQK</sequence>
<reference evidence="3" key="1">
    <citation type="submission" date="2017-01" db="EMBL/GenBank/DDBJ databases">
        <authorList>
            <person name="Varghese N."/>
            <person name="Submissions S."/>
        </authorList>
    </citation>
    <scope>NUCLEOTIDE SEQUENCE [LARGE SCALE GENOMIC DNA]</scope>
    <source>
        <strain evidence="3">DSM 29591</strain>
    </source>
</reference>
<dbReference type="Proteomes" id="UP000186997">
    <property type="component" value="Unassembled WGS sequence"/>
</dbReference>
<feature type="domain" description="NmrA-like" evidence="1">
    <location>
        <begin position="2"/>
        <end position="237"/>
    </location>
</feature>